<dbReference type="EMBL" id="JALLKP010000001">
    <property type="protein sequence ID" value="KAK2198161.1"/>
    <property type="molecule type" value="Genomic_DNA"/>
</dbReference>
<protein>
    <submittedName>
        <fullName evidence="1">Uncharacterized protein</fullName>
    </submittedName>
</protein>
<name>A0AAD9UQK9_9APIC</name>
<keyword evidence="2" id="KW-1185">Reference proteome</keyword>
<organism evidence="1 2">
    <name type="scientific">Babesia duncani</name>
    <dbReference type="NCBI Taxonomy" id="323732"/>
    <lineage>
        <taxon>Eukaryota</taxon>
        <taxon>Sar</taxon>
        <taxon>Alveolata</taxon>
        <taxon>Apicomplexa</taxon>
        <taxon>Aconoidasida</taxon>
        <taxon>Piroplasmida</taxon>
        <taxon>Babesiidae</taxon>
        <taxon>Babesia</taxon>
    </lineage>
</organism>
<dbReference type="RefSeq" id="XP_067805003.1">
    <property type="nucleotide sequence ID" value="XM_067946212.1"/>
</dbReference>
<reference evidence="1" key="1">
    <citation type="journal article" date="2023" name="Nat. Microbiol.">
        <title>Babesia duncani multi-omics identifies virulence factors and drug targets.</title>
        <authorList>
            <person name="Singh P."/>
            <person name="Lonardi S."/>
            <person name="Liang Q."/>
            <person name="Vydyam P."/>
            <person name="Khabirova E."/>
            <person name="Fang T."/>
            <person name="Gihaz S."/>
            <person name="Thekkiniath J."/>
            <person name="Munshi M."/>
            <person name="Abel S."/>
            <person name="Ciampossin L."/>
            <person name="Batugedara G."/>
            <person name="Gupta M."/>
            <person name="Lu X.M."/>
            <person name="Lenz T."/>
            <person name="Chakravarty S."/>
            <person name="Cornillot E."/>
            <person name="Hu Y."/>
            <person name="Ma W."/>
            <person name="Gonzalez L.M."/>
            <person name="Sanchez S."/>
            <person name="Estrada K."/>
            <person name="Sanchez-Flores A."/>
            <person name="Montero E."/>
            <person name="Harb O.S."/>
            <person name="Le Roch K.G."/>
            <person name="Mamoun C.B."/>
        </authorList>
    </citation>
    <scope>NUCLEOTIDE SEQUENCE</scope>
    <source>
        <strain evidence="1">WA1</strain>
    </source>
</reference>
<evidence type="ECO:0000313" key="2">
    <source>
        <dbReference type="Proteomes" id="UP001214638"/>
    </source>
</evidence>
<dbReference type="KEGG" id="bdw:94335468"/>
<sequence length="295" mass="32700">MTDAEYAYLTYGFYAPELILKSEGNNTFHIESVNFDGVKYEFKTTGDFVNHSYLPSSFSIYFCKKDKKNNKISPLLFTLTAAAPGTKGDMSNNNPFESSSNLYFYMKGKNGKWVNSSLSVPSSSLTLNSQTESDGKQIIYYTQHSSTTALDMTLMYNLHDIHSELNSSIHSSSNSYTRKPINLEINFKSHTNQKSFIYKTNHLLSSNMLYKDGGIIQSLRADDTKEGTHAILNAIRKPSFSKVNARKITSSGEMEAQRAKQIEESSVDWDGIGAGIISVVGGVGTIGGLIKFMQG</sequence>
<dbReference type="AlphaFoldDB" id="A0AAD9UQK9"/>
<dbReference type="GeneID" id="94335468"/>
<gene>
    <name evidence="1" type="ORF">BdWA1_001170</name>
</gene>
<comment type="caution">
    <text evidence="1">The sequence shown here is derived from an EMBL/GenBank/DDBJ whole genome shotgun (WGS) entry which is preliminary data.</text>
</comment>
<dbReference type="Proteomes" id="UP001214638">
    <property type="component" value="Unassembled WGS sequence"/>
</dbReference>
<proteinExistence type="predicted"/>
<accession>A0AAD9UQK9</accession>
<evidence type="ECO:0000313" key="1">
    <source>
        <dbReference type="EMBL" id="KAK2198161.1"/>
    </source>
</evidence>